<dbReference type="Proteomes" id="UP000019487">
    <property type="component" value="Unassembled WGS sequence"/>
</dbReference>
<keyword evidence="3" id="KW-1185">Reference proteome</keyword>
<gene>
    <name evidence="2" type="ORF">SBOR_6659</name>
</gene>
<evidence type="ECO:0000256" key="1">
    <source>
        <dbReference type="SAM" id="MobiDB-lite"/>
    </source>
</evidence>
<feature type="compositionally biased region" description="Low complexity" evidence="1">
    <location>
        <begin position="356"/>
        <end position="372"/>
    </location>
</feature>
<evidence type="ECO:0000313" key="2">
    <source>
        <dbReference type="EMBL" id="ESZ92940.1"/>
    </source>
</evidence>
<proteinExistence type="predicted"/>
<dbReference type="OrthoDB" id="3509418at2759"/>
<sequence length="387" mass="44817">MEPLTFFNRFSVLEVEDIGQDIEDEPIPQFDSRFILPHKRTSKRYHRYRHSHKEFINKKISPFLRIPRELRWMVLDELVALNSEIEISPSTINAFHALRLTTKGLREEVKGWAKKRPDIVNDFPYGYYIPLQTTFILKIDDRWNKRVKHKTLSGSHVALKRSKTRNGSSTKTTGIDYMTREQSWYNFSRVREPQKLAKAHLKFEILLSKHFASDMLGCIPQRELFTALSLASRYSGRSWASMRLFIHGSLDQISYLFELPMALQLRELMDATQKVDFDKESWEGFCDHNWPGGDYQSLEYPVHMTCLEDSICEINRRDETGADVYEFGGQVMAFTAKSAEEMRRGPVLLPRPLPLPSQSSTSAVTGRSSSPSFHNHTSRSLQATSCL</sequence>
<dbReference type="HOGENOM" id="CLU_725956_0_0_1"/>
<accession>W9CEH3</accession>
<feature type="region of interest" description="Disordered" evidence="1">
    <location>
        <begin position="347"/>
        <end position="387"/>
    </location>
</feature>
<feature type="compositionally biased region" description="Polar residues" evidence="1">
    <location>
        <begin position="373"/>
        <end position="387"/>
    </location>
</feature>
<protein>
    <submittedName>
        <fullName evidence="2">Uncharacterized protein</fullName>
    </submittedName>
</protein>
<dbReference type="AlphaFoldDB" id="W9CEH3"/>
<name>W9CEH3_SCLBF</name>
<comment type="caution">
    <text evidence="2">The sequence shown here is derived from an EMBL/GenBank/DDBJ whole genome shotgun (WGS) entry which is preliminary data.</text>
</comment>
<dbReference type="EMBL" id="AYSA01000349">
    <property type="protein sequence ID" value="ESZ92940.1"/>
    <property type="molecule type" value="Genomic_DNA"/>
</dbReference>
<reference evidence="2 3" key="1">
    <citation type="journal article" date="2014" name="Genome Announc.">
        <title>Draft genome sequence of Sclerotinia borealis, a psychrophilic plant pathogenic fungus.</title>
        <authorList>
            <person name="Mardanov A.V."/>
            <person name="Beletsky A.V."/>
            <person name="Kadnikov V.V."/>
            <person name="Ignatov A.N."/>
            <person name="Ravin N.V."/>
        </authorList>
    </citation>
    <scope>NUCLEOTIDE SEQUENCE [LARGE SCALE GENOMIC DNA]</scope>
    <source>
        <strain evidence="3">F-4157</strain>
    </source>
</reference>
<organism evidence="2 3">
    <name type="scientific">Sclerotinia borealis (strain F-4128)</name>
    <dbReference type="NCBI Taxonomy" id="1432307"/>
    <lineage>
        <taxon>Eukaryota</taxon>
        <taxon>Fungi</taxon>
        <taxon>Dikarya</taxon>
        <taxon>Ascomycota</taxon>
        <taxon>Pezizomycotina</taxon>
        <taxon>Leotiomycetes</taxon>
        <taxon>Helotiales</taxon>
        <taxon>Sclerotiniaceae</taxon>
        <taxon>Sclerotinia</taxon>
    </lineage>
</organism>
<evidence type="ECO:0000313" key="3">
    <source>
        <dbReference type="Proteomes" id="UP000019487"/>
    </source>
</evidence>